<evidence type="ECO:0000313" key="2">
    <source>
        <dbReference type="EMBL" id="BBO32009.1"/>
    </source>
</evidence>
<keyword evidence="3" id="KW-1185">Reference proteome</keyword>
<dbReference type="AlphaFoldDB" id="A0A5K7XGB6"/>
<dbReference type="InterPro" id="IPR028098">
    <property type="entry name" value="Glyco_trans_4-like_N"/>
</dbReference>
<dbReference type="PANTHER" id="PTHR12526">
    <property type="entry name" value="GLYCOSYLTRANSFERASE"/>
    <property type="match status" value="1"/>
</dbReference>
<protein>
    <recommendedName>
        <fullName evidence="1">Glycosyltransferase subfamily 4-like N-terminal domain-containing protein</fullName>
    </recommendedName>
</protein>
<evidence type="ECO:0000313" key="3">
    <source>
        <dbReference type="Proteomes" id="UP000326837"/>
    </source>
</evidence>
<accession>A0A5K7XGB6</accession>
<reference evidence="3" key="1">
    <citation type="submission" date="2019-10" db="EMBL/GenBank/DDBJ databases">
        <title>Lacipirellula parvula gen. nov., sp. nov., representing a lineage of planctomycetes widespread in freshwater anoxic habitats, and description of the family Lacipirellulaceae.</title>
        <authorList>
            <person name="Dedysh S.N."/>
            <person name="Kulichevskaya I.S."/>
            <person name="Beletsky A.V."/>
            <person name="Rakitin A.L."/>
            <person name="Mardanov A.V."/>
            <person name="Ivanova A.A."/>
            <person name="Saltykova V.X."/>
            <person name="Rijpstra W.I.C."/>
            <person name="Sinninghe Damste J.S."/>
            <person name="Ravin N.V."/>
        </authorList>
    </citation>
    <scope>NUCLEOTIDE SEQUENCE [LARGE SCALE GENOMIC DNA]</scope>
    <source>
        <strain evidence="3">PX69</strain>
    </source>
</reference>
<dbReference type="KEGG" id="lpav:PLANPX_1621"/>
<dbReference type="Gene3D" id="3.40.50.2000">
    <property type="entry name" value="Glycogen Phosphorylase B"/>
    <property type="match status" value="2"/>
</dbReference>
<dbReference type="EMBL" id="AP021861">
    <property type="protein sequence ID" value="BBO32009.1"/>
    <property type="molecule type" value="Genomic_DNA"/>
</dbReference>
<dbReference type="GO" id="GO:0016757">
    <property type="term" value="F:glycosyltransferase activity"/>
    <property type="evidence" value="ECO:0007669"/>
    <property type="project" value="TreeGrafter"/>
</dbReference>
<dbReference type="SUPFAM" id="SSF53756">
    <property type="entry name" value="UDP-Glycosyltransferase/glycogen phosphorylase"/>
    <property type="match status" value="1"/>
</dbReference>
<evidence type="ECO:0000259" key="1">
    <source>
        <dbReference type="Pfam" id="PF13439"/>
    </source>
</evidence>
<proteinExistence type="predicted"/>
<dbReference type="Pfam" id="PF13439">
    <property type="entry name" value="Glyco_transf_4"/>
    <property type="match status" value="1"/>
</dbReference>
<dbReference type="PANTHER" id="PTHR12526:SF636">
    <property type="entry name" value="BLL3647 PROTEIN"/>
    <property type="match status" value="1"/>
</dbReference>
<organism evidence="2 3">
    <name type="scientific">Lacipirellula parvula</name>
    <dbReference type="NCBI Taxonomy" id="2650471"/>
    <lineage>
        <taxon>Bacteria</taxon>
        <taxon>Pseudomonadati</taxon>
        <taxon>Planctomycetota</taxon>
        <taxon>Planctomycetia</taxon>
        <taxon>Pirellulales</taxon>
        <taxon>Lacipirellulaceae</taxon>
        <taxon>Lacipirellula</taxon>
    </lineage>
</organism>
<feature type="domain" description="Glycosyltransferase subfamily 4-like N-terminal" evidence="1">
    <location>
        <begin position="75"/>
        <end position="232"/>
    </location>
</feature>
<dbReference type="Pfam" id="PF13692">
    <property type="entry name" value="Glyco_trans_1_4"/>
    <property type="match status" value="1"/>
</dbReference>
<sequence>MVRSVWAVPSQAQVSPLMSDATPVASLPLPTGADDELCRPFDPAILDVGMAEEAEELAPPRLVRALHVINGEHYSGAERVQDLLAGYLPECGYEVGFACVKPGRFPDARKFRDAALYSVPMRGRLDFSCGRKLAALIRDEGYALVHAHTPRSLMVASHAARLAGVPLVYHVHSPAGRDSTRWFRNMSNAWLERRLARRASRLIAVSPSVRRYMIEQGFAASEVICVPNGVPTVDVPPRSEAPAALTLGMTALFRPRKGIEVLLEALKIARRVGCNVRLRTIGPFETPGYEAEVRGLATRLGLDDAIDWTGFVTNVSAELAQVDALVLPSLFGEGLPMVVLEAMAAGLPVIASDVEGVPEAVVDRQDGLLVQPGDASSLAAAIDELASGLIDYPALSRNAQARHAEYFSAEAMAANVARVYDQVLGR</sequence>
<name>A0A5K7XGB6_9BACT</name>
<gene>
    <name evidence="2" type="ORF">PLANPX_1621</name>
</gene>
<dbReference type="Proteomes" id="UP000326837">
    <property type="component" value="Chromosome"/>
</dbReference>
<dbReference type="RefSeq" id="WP_198421852.1">
    <property type="nucleotide sequence ID" value="NZ_AP021861.1"/>
</dbReference>